<proteinExistence type="predicted"/>
<feature type="coiled-coil region" evidence="1">
    <location>
        <begin position="71"/>
        <end position="108"/>
    </location>
</feature>
<dbReference type="PANTHER" id="PTHR39944:SF1">
    <property type="entry name" value="CALDESMON-RELATED PROTEIN-RELATED"/>
    <property type="match status" value="1"/>
</dbReference>
<dbReference type="FunCoup" id="A0A6I8UC42">
    <property type="interactions" value="17"/>
</dbReference>
<gene>
    <name evidence="4" type="primary">LOC4812740</name>
</gene>
<reference evidence="4" key="1">
    <citation type="submission" date="2025-08" db="UniProtKB">
        <authorList>
            <consortium name="RefSeq"/>
        </authorList>
    </citation>
    <scope>IDENTIFICATION</scope>
    <source>
        <strain evidence="4">MV-25-SWS-2005</strain>
        <tissue evidence="4">Whole body</tissue>
    </source>
</reference>
<keyword evidence="1" id="KW-0175">Coiled coil</keyword>
<feature type="coiled-coil region" evidence="1">
    <location>
        <begin position="516"/>
        <end position="549"/>
    </location>
</feature>
<feature type="region of interest" description="Disordered" evidence="2">
    <location>
        <begin position="291"/>
        <end position="323"/>
    </location>
</feature>
<dbReference type="KEGG" id="dpo:4812740"/>
<feature type="region of interest" description="Disordered" evidence="2">
    <location>
        <begin position="211"/>
        <end position="257"/>
    </location>
</feature>
<evidence type="ECO:0000313" key="4">
    <source>
        <dbReference type="RefSeq" id="XP_001353118.3"/>
    </source>
</evidence>
<dbReference type="InParanoid" id="A0A6I8UC42"/>
<keyword evidence="3" id="KW-1185">Reference proteome</keyword>
<evidence type="ECO:0000256" key="1">
    <source>
        <dbReference type="SAM" id="Coils"/>
    </source>
</evidence>
<dbReference type="Proteomes" id="UP000001819">
    <property type="component" value="Chromosome X"/>
</dbReference>
<name>A0A6I8UC42_DROPS</name>
<protein>
    <submittedName>
        <fullName evidence="4">Trichohyalin</fullName>
    </submittedName>
</protein>
<dbReference type="RefSeq" id="XP_001353118.3">
    <property type="nucleotide sequence ID" value="XM_001353082.4"/>
</dbReference>
<dbReference type="AlphaFoldDB" id="A0A6I8UC42"/>
<evidence type="ECO:0000256" key="2">
    <source>
        <dbReference type="SAM" id="MobiDB-lite"/>
    </source>
</evidence>
<evidence type="ECO:0000313" key="3">
    <source>
        <dbReference type="Proteomes" id="UP000001819"/>
    </source>
</evidence>
<sequence>MQYSWLPQERREVIVREKPPLVISSKRFARIQANASQAAQQERQYRLQLRDQAEEQLRAGGEELLRQFGGRKLCITKAEECRRELEQLREQELEAKRLAEEESAASRREAQSRQKERIAAAQQLLEQLRPGPRELQCARLQSEVLRSVQAQRQVQETFAQALERQAERDRRIYHEQVLNGIEEAQRRRAERCQQLGEHKQDLLSAIAEREKERQAAKAEEHEQARQERERNQRQLREQQRRDEEVRTSRRRQKREEALASLAMAEQRQQRLLMLEEVEQVQCDVHNEAKGRLEQMKRERTRSRVQQRIQRNEKLAQEQAPRLHYSAGADEARHERQLVEMQKAHSAEQARRRQSRERVKNSRLAIQREAEQLAQASREQGEADKREAVDLRLKNDLVHVQFKRQQRQEQLQRMRQLRQQLDEQVRQRHEEETRPDTNYNREAQLECLREDAFFFDYARQLMDTARARGCPLKPFVRAVGQYKNENRIGAGIRVPPHLVTRLSMGRRTAGDSPAETAVKAQSSAEEAKLAAEEEQQRRNIEENLKKIEALVLAEATAKAEVPKG</sequence>
<dbReference type="PANTHER" id="PTHR39944">
    <property type="match status" value="1"/>
</dbReference>
<accession>A0A6I8UC42</accession>
<organism evidence="3 4">
    <name type="scientific">Drosophila pseudoobscura pseudoobscura</name>
    <name type="common">Fruit fly</name>
    <dbReference type="NCBI Taxonomy" id="46245"/>
    <lineage>
        <taxon>Eukaryota</taxon>
        <taxon>Metazoa</taxon>
        <taxon>Ecdysozoa</taxon>
        <taxon>Arthropoda</taxon>
        <taxon>Hexapoda</taxon>
        <taxon>Insecta</taxon>
        <taxon>Pterygota</taxon>
        <taxon>Neoptera</taxon>
        <taxon>Endopterygota</taxon>
        <taxon>Diptera</taxon>
        <taxon>Brachycera</taxon>
        <taxon>Muscomorpha</taxon>
        <taxon>Ephydroidea</taxon>
        <taxon>Drosophilidae</taxon>
        <taxon>Drosophila</taxon>
        <taxon>Sophophora</taxon>
    </lineage>
</organism>
<feature type="region of interest" description="Disordered" evidence="2">
    <location>
        <begin position="340"/>
        <end position="362"/>
    </location>
</feature>